<keyword evidence="3" id="KW-1185">Reference proteome</keyword>
<sequence>MGEIYKSSVRSRFLVRIRGPPELEGPGALPRLAPSCPIAGVGGADRVLRRRYRPICAARPPARARPRGPIGNKQTAVNLMRRD</sequence>
<gene>
    <name evidence="2" type="ORF">EVAR_63808_1</name>
</gene>
<feature type="region of interest" description="Disordered" evidence="1">
    <location>
        <begin position="60"/>
        <end position="83"/>
    </location>
</feature>
<dbReference type="Proteomes" id="UP000299102">
    <property type="component" value="Unassembled WGS sequence"/>
</dbReference>
<evidence type="ECO:0000313" key="3">
    <source>
        <dbReference type="Proteomes" id="UP000299102"/>
    </source>
</evidence>
<proteinExistence type="predicted"/>
<reference evidence="2 3" key="1">
    <citation type="journal article" date="2019" name="Commun. Biol.">
        <title>The bagworm genome reveals a unique fibroin gene that provides high tensile strength.</title>
        <authorList>
            <person name="Kono N."/>
            <person name="Nakamura H."/>
            <person name="Ohtoshi R."/>
            <person name="Tomita M."/>
            <person name="Numata K."/>
            <person name="Arakawa K."/>
        </authorList>
    </citation>
    <scope>NUCLEOTIDE SEQUENCE [LARGE SCALE GENOMIC DNA]</scope>
</reference>
<evidence type="ECO:0000313" key="2">
    <source>
        <dbReference type="EMBL" id="GBP93432.1"/>
    </source>
</evidence>
<evidence type="ECO:0000256" key="1">
    <source>
        <dbReference type="SAM" id="MobiDB-lite"/>
    </source>
</evidence>
<dbReference type="EMBL" id="BGZK01002376">
    <property type="protein sequence ID" value="GBP93432.1"/>
    <property type="molecule type" value="Genomic_DNA"/>
</dbReference>
<accession>A0A4C2A0Z3</accession>
<protein>
    <submittedName>
        <fullName evidence="2">Uncharacterized protein</fullName>
    </submittedName>
</protein>
<comment type="caution">
    <text evidence="2">The sequence shown here is derived from an EMBL/GenBank/DDBJ whole genome shotgun (WGS) entry which is preliminary data.</text>
</comment>
<name>A0A4C2A0Z3_EUMVA</name>
<dbReference type="AlphaFoldDB" id="A0A4C2A0Z3"/>
<organism evidence="2 3">
    <name type="scientific">Eumeta variegata</name>
    <name type="common">Bagworm moth</name>
    <name type="synonym">Eumeta japonica</name>
    <dbReference type="NCBI Taxonomy" id="151549"/>
    <lineage>
        <taxon>Eukaryota</taxon>
        <taxon>Metazoa</taxon>
        <taxon>Ecdysozoa</taxon>
        <taxon>Arthropoda</taxon>
        <taxon>Hexapoda</taxon>
        <taxon>Insecta</taxon>
        <taxon>Pterygota</taxon>
        <taxon>Neoptera</taxon>
        <taxon>Endopterygota</taxon>
        <taxon>Lepidoptera</taxon>
        <taxon>Glossata</taxon>
        <taxon>Ditrysia</taxon>
        <taxon>Tineoidea</taxon>
        <taxon>Psychidae</taxon>
        <taxon>Oiketicinae</taxon>
        <taxon>Eumeta</taxon>
    </lineage>
</organism>